<evidence type="ECO:0000313" key="2">
    <source>
        <dbReference type="EMBL" id="AFS52018.1"/>
    </source>
</evidence>
<keyword evidence="1" id="KW-0472">Membrane</keyword>
<keyword evidence="1" id="KW-0812">Transmembrane</keyword>
<proteinExistence type="predicted"/>
<sequence>MLRDKMNEYTSTYKLFREVVSIKRAQWTSVWLTFVSVSLVVGLGCYGAVSVNSQINTISQSVAAETHSRAKLQSRILQLFASGENGDFYQSLVVGFQNVMIRVNTFVHHNATADNVDAISCPASSEYKKYLLGVSKLPVKPIISNVFLFAGSHGLGKSYASYQLGRALSRFSNVIMISLPMMSFGNINSVGVIVEGLEQAMGGAHNSYVIWTFDELDSYVMHNKRDMRDKSITEFAEYTGFIKSDNRVLVFTMNNAEILMHDYWTDRDTIVNNITAYPYAEDYRRALDFTGLEERYFLQEGQLSRLHSFVGNKLFVFKKFNATVAREFAQRYLAAKQIDYTLDTDSKLFSVYTADHMFNVRELKIALDDIVNKI</sequence>
<protein>
    <submittedName>
        <fullName evidence="2">DekiORF141</fullName>
    </submittedName>
</protein>
<feature type="transmembrane region" description="Helical" evidence="1">
    <location>
        <begin position="30"/>
        <end position="49"/>
    </location>
</feature>
<dbReference type="Gene3D" id="3.40.50.300">
    <property type="entry name" value="P-loop containing nucleotide triphosphate hydrolases"/>
    <property type="match status" value="1"/>
</dbReference>
<keyword evidence="1" id="KW-1133">Transmembrane helix</keyword>
<dbReference type="EMBL" id="JX193905">
    <property type="protein sequence ID" value="AFS52018.1"/>
    <property type="molecule type" value="Genomic_DNA"/>
</dbReference>
<name>V9LT09_9ABAC</name>
<reference evidence="2" key="1">
    <citation type="submission" date="2012-06" db="EMBL/GenBank/DDBJ databases">
        <title>Genomic sequencing and analysis of the Dendrolimus kikuchii nucleopolyhedrovirus.</title>
        <authorList>
            <person name="Yang M.M."/>
        </authorList>
    </citation>
    <scope>NUCLEOTIDE SEQUENCE</scope>
    <source>
        <strain evidence="2">YN</strain>
    </source>
</reference>
<evidence type="ECO:0000256" key="1">
    <source>
        <dbReference type="SAM" id="Phobius"/>
    </source>
</evidence>
<organism evidence="2">
    <name type="scientific">Dendrolimus kikuchii nucleopolyhedrovirus</name>
    <dbReference type="NCBI Taxonomy" id="1219875"/>
    <lineage>
        <taxon>Viruses</taxon>
        <taxon>Viruses incertae sedis</taxon>
        <taxon>Naldaviricetes</taxon>
        <taxon>Lefavirales</taxon>
        <taxon>Baculoviridae</taxon>
        <taxon>Alphabaculovirus</taxon>
    </lineage>
</organism>
<accession>V9LT09</accession>
<dbReference type="SUPFAM" id="SSF52540">
    <property type="entry name" value="P-loop containing nucleoside triphosphate hydrolases"/>
    <property type="match status" value="1"/>
</dbReference>
<dbReference type="InterPro" id="IPR027417">
    <property type="entry name" value="P-loop_NTPase"/>
</dbReference>